<dbReference type="PROSITE" id="PS01125">
    <property type="entry name" value="ROK"/>
    <property type="match status" value="1"/>
</dbReference>
<dbReference type="SUPFAM" id="SSF53067">
    <property type="entry name" value="Actin-like ATPase domain"/>
    <property type="match status" value="1"/>
</dbReference>
<dbReference type="OrthoDB" id="9810372at2"/>
<evidence type="ECO:0000256" key="1">
    <source>
        <dbReference type="ARBA" id="ARBA00006479"/>
    </source>
</evidence>
<evidence type="ECO:0008006" key="4">
    <source>
        <dbReference type="Google" id="ProtNLM"/>
    </source>
</evidence>
<dbReference type="PANTHER" id="PTHR18964">
    <property type="entry name" value="ROK (REPRESSOR, ORF, KINASE) FAMILY"/>
    <property type="match status" value="1"/>
</dbReference>
<dbReference type="RefSeq" id="WP_066201468.1">
    <property type="nucleotide sequence ID" value="NZ_CBCSAS010000008.1"/>
</dbReference>
<reference evidence="2 3" key="1">
    <citation type="submission" date="2015-09" db="EMBL/GenBank/DDBJ databases">
        <title>Draft genome sequence of Hydrogenibacillus schlegelii DSM 2000.</title>
        <authorList>
            <person name="Hemp J."/>
        </authorList>
    </citation>
    <scope>NUCLEOTIDE SEQUENCE [LARGE SCALE GENOMIC DNA]</scope>
    <source>
        <strain evidence="2 3">MA 48</strain>
    </source>
</reference>
<organism evidence="2 3">
    <name type="scientific">Hydrogenibacillus schlegelii</name>
    <name type="common">Bacillus schlegelii</name>
    <dbReference type="NCBI Taxonomy" id="1484"/>
    <lineage>
        <taxon>Bacteria</taxon>
        <taxon>Bacillati</taxon>
        <taxon>Bacillota</taxon>
        <taxon>Bacilli</taxon>
        <taxon>Bacillales</taxon>
        <taxon>Bacillales Family X. Incertae Sedis</taxon>
        <taxon>Hydrogenibacillus</taxon>
    </lineage>
</organism>
<accession>A0A179IPK6</accession>
<dbReference type="InterPro" id="IPR000600">
    <property type="entry name" value="ROK"/>
</dbReference>
<comment type="similarity">
    <text evidence="1">Belongs to the ROK (NagC/XylR) family.</text>
</comment>
<dbReference type="InterPro" id="IPR049874">
    <property type="entry name" value="ROK_cs"/>
</dbReference>
<protein>
    <recommendedName>
        <fullName evidence="4">Glucokinase</fullName>
    </recommendedName>
</protein>
<dbReference type="InterPro" id="IPR043129">
    <property type="entry name" value="ATPase_NBD"/>
</dbReference>
<keyword evidence="3" id="KW-1185">Reference proteome</keyword>
<dbReference type="Proteomes" id="UP000243024">
    <property type="component" value="Unassembled WGS sequence"/>
</dbReference>
<dbReference type="Gene3D" id="3.30.420.40">
    <property type="match status" value="2"/>
</dbReference>
<dbReference type="STRING" id="1484.SA87_06925"/>
<evidence type="ECO:0000313" key="3">
    <source>
        <dbReference type="Proteomes" id="UP000243024"/>
    </source>
</evidence>
<comment type="caution">
    <text evidence="2">The sequence shown here is derived from an EMBL/GenBank/DDBJ whole genome shotgun (WGS) entry which is preliminary data.</text>
</comment>
<name>A0A179IPK6_HYDSH</name>
<dbReference type="AlphaFoldDB" id="A0A179IPK6"/>
<evidence type="ECO:0000313" key="2">
    <source>
        <dbReference type="EMBL" id="OAR04183.1"/>
    </source>
</evidence>
<sequence>MRYALAVDLGGTSIKFGLVSEAGDIVLRHERSTPKAGGPPAVVAAIAEGLQALLAGEAAPALAGVGIGIPGLVDPETKTVALAPNLGWADVPAGALFAEALPWPVALENDARAALLGERWRGAARGVDDVLLVTLGTGVGGAVLSGGRLLRGARGLAGEIGHLPVHPAGVRCGCGAVGCLETEASATALVRHVEAALRRGEPSALAGRPLSPVAIAQAAEAGDAVARAAFDRVGRFLGLALAGLANALNPALILLGGGLASAEAFFRPAMWAAFSAHVLPAHRAAVDIRRAALGNDAGLVGAAYAAFSAAVAG</sequence>
<dbReference type="Pfam" id="PF00480">
    <property type="entry name" value="ROK"/>
    <property type="match status" value="1"/>
</dbReference>
<gene>
    <name evidence="2" type="ORF">SA87_06925</name>
</gene>
<proteinExistence type="inferred from homology"/>
<dbReference type="EMBL" id="JXBB01000023">
    <property type="protein sequence ID" value="OAR04183.1"/>
    <property type="molecule type" value="Genomic_DNA"/>
</dbReference>
<dbReference type="PANTHER" id="PTHR18964:SF149">
    <property type="entry name" value="BIFUNCTIONAL UDP-N-ACETYLGLUCOSAMINE 2-EPIMERASE_N-ACETYLMANNOSAMINE KINASE"/>
    <property type="match status" value="1"/>
</dbReference>